<keyword evidence="1" id="KW-0830">Ubiquinone</keyword>
<dbReference type="OrthoDB" id="8773442at2"/>
<sequence length="215" mass="24819">MEYSKKPGKYYVDSRPEMQALLPTKAKKILDVGCGQGAMSAELKKQKEIEAWGIEFMEDEAKMAEKRLDTVINSKLEDAIELLPDDYFDAIYLNDVLEHLAYPEDALKKIKTKLNENGVIISSIPNIRSHKVITRFIFQGDWKYQKSGVMDYTHLRFFTSKSIKRMYEDNGFEIIEHFGINKSKSLMPYVYNIVLLCTALDCFYPQFATIARKSA</sequence>
<dbReference type="Proteomes" id="UP000199438">
    <property type="component" value="Unassembled WGS sequence"/>
</dbReference>
<dbReference type="GO" id="GO:0008168">
    <property type="term" value="F:methyltransferase activity"/>
    <property type="evidence" value="ECO:0007669"/>
    <property type="project" value="UniProtKB-KW"/>
</dbReference>
<dbReference type="EMBL" id="FOKV01000015">
    <property type="protein sequence ID" value="SFC92723.1"/>
    <property type="molecule type" value="Genomic_DNA"/>
</dbReference>
<proteinExistence type="predicted"/>
<protein>
    <submittedName>
        <fullName evidence="1">Ubiquinone/menaquinone biosynthesis C-methylase UbiE</fullName>
    </submittedName>
</protein>
<keyword evidence="1" id="KW-0489">Methyltransferase</keyword>
<dbReference type="CDD" id="cd02440">
    <property type="entry name" value="AdoMet_MTases"/>
    <property type="match status" value="1"/>
</dbReference>
<dbReference type="InterPro" id="IPR029063">
    <property type="entry name" value="SAM-dependent_MTases_sf"/>
</dbReference>
<evidence type="ECO:0000313" key="1">
    <source>
        <dbReference type="EMBL" id="SFC92723.1"/>
    </source>
</evidence>
<dbReference type="Pfam" id="PF13489">
    <property type="entry name" value="Methyltransf_23"/>
    <property type="match status" value="1"/>
</dbReference>
<dbReference type="AlphaFoldDB" id="A0A1I1ND68"/>
<dbReference type="PANTHER" id="PTHR43861">
    <property type="entry name" value="TRANS-ACONITATE 2-METHYLTRANSFERASE-RELATED"/>
    <property type="match status" value="1"/>
</dbReference>
<evidence type="ECO:0000313" key="2">
    <source>
        <dbReference type="Proteomes" id="UP000199438"/>
    </source>
</evidence>
<dbReference type="RefSeq" id="WP_084843199.1">
    <property type="nucleotide sequence ID" value="NZ_FOKV01000015.1"/>
</dbReference>
<dbReference type="Gene3D" id="3.40.50.150">
    <property type="entry name" value="Vaccinia Virus protein VP39"/>
    <property type="match status" value="1"/>
</dbReference>
<dbReference type="SUPFAM" id="SSF53335">
    <property type="entry name" value="S-adenosyl-L-methionine-dependent methyltransferases"/>
    <property type="match status" value="1"/>
</dbReference>
<organism evidence="1 2">
    <name type="scientific">Zunongwangia mangrovi</name>
    <dbReference type="NCBI Taxonomy" id="1334022"/>
    <lineage>
        <taxon>Bacteria</taxon>
        <taxon>Pseudomonadati</taxon>
        <taxon>Bacteroidota</taxon>
        <taxon>Flavobacteriia</taxon>
        <taxon>Flavobacteriales</taxon>
        <taxon>Flavobacteriaceae</taxon>
        <taxon>Zunongwangia</taxon>
    </lineage>
</organism>
<reference evidence="2" key="1">
    <citation type="submission" date="2016-10" db="EMBL/GenBank/DDBJ databases">
        <authorList>
            <person name="Varghese N."/>
            <person name="Submissions S."/>
        </authorList>
    </citation>
    <scope>NUCLEOTIDE SEQUENCE [LARGE SCALE GENOMIC DNA]</scope>
    <source>
        <strain evidence="2">DSM 24499</strain>
    </source>
</reference>
<name>A0A1I1ND68_9FLAO</name>
<dbReference type="GO" id="GO:0032259">
    <property type="term" value="P:methylation"/>
    <property type="evidence" value="ECO:0007669"/>
    <property type="project" value="UniProtKB-KW"/>
</dbReference>
<keyword evidence="2" id="KW-1185">Reference proteome</keyword>
<dbReference type="STRING" id="1334022.SAMN04487907_11510"/>
<gene>
    <name evidence="1" type="ORF">SAMN04487907_11510</name>
</gene>
<keyword evidence="1" id="KW-0808">Transferase</keyword>
<accession>A0A1I1ND68</accession>